<evidence type="ECO:0000256" key="3">
    <source>
        <dbReference type="SAM" id="MobiDB-lite"/>
    </source>
</evidence>
<dbReference type="SUPFAM" id="SSF46894">
    <property type="entry name" value="C-terminal effector domain of the bipartite response regulators"/>
    <property type="match status" value="1"/>
</dbReference>
<dbReference type="GO" id="GO:0043531">
    <property type="term" value="F:ADP binding"/>
    <property type="evidence" value="ECO:0007669"/>
    <property type="project" value="InterPro"/>
</dbReference>
<dbReference type="AlphaFoldDB" id="A0A1H1SCF3"/>
<organism evidence="5 6">
    <name type="scientific">Bradyrhizobium canariense</name>
    <dbReference type="NCBI Taxonomy" id="255045"/>
    <lineage>
        <taxon>Bacteria</taxon>
        <taxon>Pseudomonadati</taxon>
        <taxon>Pseudomonadota</taxon>
        <taxon>Alphaproteobacteria</taxon>
        <taxon>Hyphomicrobiales</taxon>
        <taxon>Nitrobacteraceae</taxon>
        <taxon>Bradyrhizobium</taxon>
    </lineage>
</organism>
<dbReference type="Proteomes" id="UP000243904">
    <property type="component" value="Chromosome I"/>
</dbReference>
<dbReference type="GO" id="GO:0003677">
    <property type="term" value="F:DNA binding"/>
    <property type="evidence" value="ECO:0007669"/>
    <property type="project" value="UniProtKB-UniRule"/>
</dbReference>
<dbReference type="InterPro" id="IPR036388">
    <property type="entry name" value="WH-like_DNA-bd_sf"/>
</dbReference>
<protein>
    <submittedName>
        <fullName evidence="5">Predicted ATPase</fullName>
    </submittedName>
</protein>
<dbReference type="InterPro" id="IPR016032">
    <property type="entry name" value="Sig_transdc_resp-reg_C-effctor"/>
</dbReference>
<evidence type="ECO:0000259" key="4">
    <source>
        <dbReference type="PROSITE" id="PS51755"/>
    </source>
</evidence>
<feature type="compositionally biased region" description="Polar residues" evidence="3">
    <location>
        <begin position="32"/>
        <end position="44"/>
    </location>
</feature>
<dbReference type="SMART" id="SM00862">
    <property type="entry name" value="Trans_reg_C"/>
    <property type="match status" value="1"/>
</dbReference>
<dbReference type="InterPro" id="IPR002182">
    <property type="entry name" value="NB-ARC"/>
</dbReference>
<dbReference type="GO" id="GO:0000160">
    <property type="term" value="P:phosphorelay signal transduction system"/>
    <property type="evidence" value="ECO:0007669"/>
    <property type="project" value="InterPro"/>
</dbReference>
<sequence length="573" mass="62175">MLSSKRATLLKDLSPHLSGSLGEGAPSHRKVPSNSCSPIQSSNPGPLETGAAPVFIGSKPRRSPLSVEEFPVRLVPSSSRFTGARAAASEPESPKSAVGNANEISFGPFRLFPEERLLLDADRTVRIGSRALDILIAMVERPGELVSKEELMARVWPNLHVEPANLTVHVAALRRLLGDGKNGNRYLINIPGRGYRFVAGVIRAKKQSIPAELFIRSCANNLPAQVMRLVGRDEMVAMLAVQLGKERFLTIVGPGGIGKSSVALAVAEQVVERFDDGVWQIDLARLNDASQISGAIASALHFGEACGTTVSSLVESLRNKRILLFLDNCEHLVEAAASIVTTILRGIPGARVLATSREALRAEGEHRYRLPSLGIPSGPRSLNSAEVLRFSAVELFVRCVTAKLESFELKDDDVPLVIDLCRRLDGMPLAIEFAASLIDTFGIRGIMQHLEDGLHVLTGGYRTAPPRHQTLRSTLDWSYERLSEQERIILRRLSILKGDFTLDQATAAALSDDVEPSGITDSVASLVAKSLISADISGTKTSYRLLETTRAYALDKLRQRPDRSRNGTAIATR</sequence>
<feature type="domain" description="OmpR/PhoB-type" evidence="4">
    <location>
        <begin position="101"/>
        <end position="199"/>
    </location>
</feature>
<reference evidence="6" key="1">
    <citation type="submission" date="2016-10" db="EMBL/GenBank/DDBJ databases">
        <authorList>
            <person name="Varghese N."/>
            <person name="Submissions S."/>
        </authorList>
    </citation>
    <scope>NUCLEOTIDE SEQUENCE [LARGE SCALE GENOMIC DNA]</scope>
    <source>
        <strain evidence="6">GAS369</strain>
    </source>
</reference>
<dbReference type="Pfam" id="PF00931">
    <property type="entry name" value="NB-ARC"/>
    <property type="match status" value="1"/>
</dbReference>
<dbReference type="InterPro" id="IPR027417">
    <property type="entry name" value="P-loop_NTPase"/>
</dbReference>
<dbReference type="Pfam" id="PF00486">
    <property type="entry name" value="Trans_reg_C"/>
    <property type="match status" value="1"/>
</dbReference>
<evidence type="ECO:0000313" key="5">
    <source>
        <dbReference type="EMBL" id="SDS45029.1"/>
    </source>
</evidence>
<evidence type="ECO:0000256" key="1">
    <source>
        <dbReference type="ARBA" id="ARBA00023125"/>
    </source>
</evidence>
<dbReference type="PANTHER" id="PTHR47691:SF3">
    <property type="entry name" value="HTH-TYPE TRANSCRIPTIONAL REGULATOR RV0890C-RELATED"/>
    <property type="match status" value="1"/>
</dbReference>
<evidence type="ECO:0000313" key="6">
    <source>
        <dbReference type="Proteomes" id="UP000243904"/>
    </source>
</evidence>
<dbReference type="PROSITE" id="PS51755">
    <property type="entry name" value="OMPR_PHOB"/>
    <property type="match status" value="1"/>
</dbReference>
<feature type="DNA-binding region" description="OmpR/PhoB-type" evidence="2">
    <location>
        <begin position="101"/>
        <end position="199"/>
    </location>
</feature>
<evidence type="ECO:0000256" key="2">
    <source>
        <dbReference type="PROSITE-ProRule" id="PRU01091"/>
    </source>
</evidence>
<dbReference type="SUPFAM" id="SSF52540">
    <property type="entry name" value="P-loop containing nucleoside triphosphate hydrolases"/>
    <property type="match status" value="1"/>
</dbReference>
<accession>A0A1H1SCF3</accession>
<dbReference type="Gene3D" id="3.40.50.300">
    <property type="entry name" value="P-loop containing nucleotide triphosphate hydrolases"/>
    <property type="match status" value="1"/>
</dbReference>
<proteinExistence type="predicted"/>
<name>A0A1H1SCF3_9BRAD</name>
<keyword evidence="6" id="KW-1185">Reference proteome</keyword>
<dbReference type="PANTHER" id="PTHR47691">
    <property type="entry name" value="REGULATOR-RELATED"/>
    <property type="match status" value="1"/>
</dbReference>
<dbReference type="InterPro" id="IPR058852">
    <property type="entry name" value="HTH_77"/>
</dbReference>
<gene>
    <name evidence="5" type="ORF">SAMN05444158_2095</name>
</gene>
<dbReference type="GO" id="GO:0006355">
    <property type="term" value="P:regulation of DNA-templated transcription"/>
    <property type="evidence" value="ECO:0007669"/>
    <property type="project" value="InterPro"/>
</dbReference>
<dbReference type="RefSeq" id="WP_146687179.1">
    <property type="nucleotide sequence ID" value="NZ_LT629750.1"/>
</dbReference>
<dbReference type="EMBL" id="LT629750">
    <property type="protein sequence ID" value="SDS45029.1"/>
    <property type="molecule type" value="Genomic_DNA"/>
</dbReference>
<dbReference type="CDD" id="cd00383">
    <property type="entry name" value="trans_reg_C"/>
    <property type="match status" value="1"/>
</dbReference>
<dbReference type="Gene3D" id="1.10.10.10">
    <property type="entry name" value="Winged helix-like DNA-binding domain superfamily/Winged helix DNA-binding domain"/>
    <property type="match status" value="1"/>
</dbReference>
<dbReference type="Pfam" id="PF25872">
    <property type="entry name" value="HTH_77"/>
    <property type="match status" value="1"/>
</dbReference>
<dbReference type="InterPro" id="IPR001867">
    <property type="entry name" value="OmpR/PhoB-type_DNA-bd"/>
</dbReference>
<feature type="region of interest" description="Disordered" evidence="3">
    <location>
        <begin position="1"/>
        <end position="55"/>
    </location>
</feature>
<keyword evidence="1 2" id="KW-0238">DNA-binding</keyword>
<dbReference type="PRINTS" id="PR00364">
    <property type="entry name" value="DISEASERSIST"/>
</dbReference>